<dbReference type="Proteomes" id="UP001279642">
    <property type="component" value="Unassembled WGS sequence"/>
</dbReference>
<name>A0ABU5E778_9PROT</name>
<evidence type="ECO:0000256" key="1">
    <source>
        <dbReference type="SAM" id="MobiDB-lite"/>
    </source>
</evidence>
<dbReference type="Pfam" id="PF06089">
    <property type="entry name" value="Asparaginase_II"/>
    <property type="match status" value="1"/>
</dbReference>
<dbReference type="RefSeq" id="WP_320507181.1">
    <property type="nucleotide sequence ID" value="NZ_JAXCLW010000001.1"/>
</dbReference>
<keyword evidence="3" id="KW-1185">Reference proteome</keyword>
<dbReference type="PANTHER" id="PTHR42110:SF1">
    <property type="entry name" value="L-ASPARAGINASE, PUTATIVE (AFU_ORTHOLOGUE AFUA_3G11890)-RELATED"/>
    <property type="match status" value="1"/>
</dbReference>
<feature type="region of interest" description="Disordered" evidence="1">
    <location>
        <begin position="1"/>
        <end position="20"/>
    </location>
</feature>
<dbReference type="PANTHER" id="PTHR42110">
    <property type="entry name" value="L-ASPARAGINASE, PUTATIVE (AFU_ORTHOLOGUE AFUA_3G11890)-RELATED"/>
    <property type="match status" value="1"/>
</dbReference>
<gene>
    <name evidence="2" type="ORF">SMD27_04800</name>
</gene>
<dbReference type="EMBL" id="JAXCLW010000001">
    <property type="protein sequence ID" value="MDY0882150.1"/>
    <property type="molecule type" value="Genomic_DNA"/>
</dbReference>
<evidence type="ECO:0000313" key="3">
    <source>
        <dbReference type="Proteomes" id="UP001279642"/>
    </source>
</evidence>
<sequence length="359" mass="38086">MTAADKPAADKPTVRAHFPQGSDRNIAPILVEVVRGQMVESRHRATVAIVDAEGHVVGAWGDIEQPIYGRSAIKPLLALPLVESGAADRFGLTTAEISLATASHNGEKRHTETVLAWLAKVGLTVDDLECGAHMPYDEPTAQAMWAHGERPTRAHNNCSGKHSGFLTTAVHLGEPTKNYIQYEHPVQQRLLGVLEQMSGCELGAVPRGIDGCGIPVIAIPLGNTALAMARLADPSGLPEKRAKAAGRILDAMMEDPFMVAGSDRFCTTVMHATGKKAAIKVGAEGVYCGALPELGLGICLKVEDGAGRAAEIVMGQVLKHLKVIDEAAEMKLRDVLTPTLKNWAGTPTGQIRPAADCPF</sequence>
<dbReference type="InterPro" id="IPR010349">
    <property type="entry name" value="Asparaginase_II"/>
</dbReference>
<reference evidence="2 3" key="1">
    <citation type="journal article" date="2016" name="Antonie Van Leeuwenhoek">
        <title>Dongia soli sp. nov., isolated from soil from Dokdo, Korea.</title>
        <authorList>
            <person name="Kim D.U."/>
            <person name="Lee H."/>
            <person name="Kim H."/>
            <person name="Kim S.G."/>
            <person name="Ka J.O."/>
        </authorList>
    </citation>
    <scope>NUCLEOTIDE SEQUENCE [LARGE SCALE GENOMIC DNA]</scope>
    <source>
        <strain evidence="2 3">D78</strain>
    </source>
</reference>
<comment type="caution">
    <text evidence="2">The sequence shown here is derived from an EMBL/GenBank/DDBJ whole genome shotgun (WGS) entry which is preliminary data.</text>
</comment>
<proteinExistence type="predicted"/>
<evidence type="ECO:0000313" key="2">
    <source>
        <dbReference type="EMBL" id="MDY0882150.1"/>
    </source>
</evidence>
<organism evidence="2 3">
    <name type="scientific">Dongia soli</name>
    <dbReference type="NCBI Taxonomy" id="600628"/>
    <lineage>
        <taxon>Bacteria</taxon>
        <taxon>Pseudomonadati</taxon>
        <taxon>Pseudomonadota</taxon>
        <taxon>Alphaproteobacteria</taxon>
        <taxon>Rhodospirillales</taxon>
        <taxon>Dongiaceae</taxon>
        <taxon>Dongia</taxon>
    </lineage>
</organism>
<protein>
    <submittedName>
        <fullName evidence="2">Asparaginase</fullName>
    </submittedName>
</protein>
<accession>A0ABU5E778</accession>